<organism evidence="1 2">
    <name type="scientific">Lepagella muris</name>
    <dbReference type="NCBI Taxonomy" id="3032870"/>
    <lineage>
        <taxon>Bacteria</taxon>
        <taxon>Pseudomonadati</taxon>
        <taxon>Bacteroidota</taxon>
        <taxon>Bacteroidia</taxon>
        <taxon>Bacteroidales</taxon>
        <taxon>Muribaculaceae</taxon>
        <taxon>Lepagella</taxon>
    </lineage>
</organism>
<accession>A0AC61RCW8</accession>
<protein>
    <submittedName>
        <fullName evidence="1">DNA polymerase III subunit beta</fullName>
        <ecNumber evidence="1">2.7.7.7</ecNumber>
    </submittedName>
</protein>
<keyword evidence="1" id="KW-0808">Transferase</keyword>
<comment type="caution">
    <text evidence="1">The sequence shown here is derived from an EMBL/GenBank/DDBJ whole genome shotgun (WGS) entry which is preliminary data.</text>
</comment>
<dbReference type="Proteomes" id="UP000306319">
    <property type="component" value="Unassembled WGS sequence"/>
</dbReference>
<dbReference type="EC" id="2.7.7.7" evidence="1"/>
<gene>
    <name evidence="1" type="primary">dnaN</name>
    <name evidence="1" type="ORF">E5331_10060</name>
</gene>
<evidence type="ECO:0000313" key="2">
    <source>
        <dbReference type="Proteomes" id="UP000306319"/>
    </source>
</evidence>
<proteinExistence type="predicted"/>
<keyword evidence="1" id="KW-0548">Nucleotidyltransferase</keyword>
<sequence length="374" mass="41271">MRFNIDGKLFQQQLQAVNKVINAKNALSILDNFLFELEGDKLTITGSDQENIVTARVEVMDSDGDGSVAVPAKSLLEITKEISNQPLTFNYNESTGEIEVEFLNGSFRFMGINADEFPKGDAADADAMVLTIPSSVILKGIEKTIYAVSTETIRPMMTGIYWDIHEGDITFVASDTHKLVRYINMEVNPGIERGFIMPAKPANILKGILGKEESDVVMTLGSKGAKFEFGAYSLTCRFIKGNYPNYNRVIPTSNPFTLTIDREAFLNAMRRVAIFASKASNLVKMEVNQSGVKLAAQDLDYGTSAREQIMCEYQGNDMVIGFNAQFTVEILSNLGGESVVVQLSDPARPGIFAPLEQEKNQNLVTIQMPMQVLE</sequence>
<keyword evidence="2" id="KW-1185">Reference proteome</keyword>
<name>A0AC61RCW8_9BACT</name>
<evidence type="ECO:0000313" key="1">
    <source>
        <dbReference type="EMBL" id="TGY78430.1"/>
    </source>
</evidence>
<dbReference type="EMBL" id="SRYB01000013">
    <property type="protein sequence ID" value="TGY78430.1"/>
    <property type="molecule type" value="Genomic_DNA"/>
</dbReference>
<reference evidence="1" key="1">
    <citation type="submission" date="2019-04" db="EMBL/GenBank/DDBJ databases">
        <title>Microbes associate with the intestines of laboratory mice.</title>
        <authorList>
            <person name="Navarre W."/>
            <person name="Wong E."/>
            <person name="Huang K."/>
            <person name="Tropini C."/>
            <person name="Ng K."/>
            <person name="Yu B."/>
        </authorList>
    </citation>
    <scope>NUCLEOTIDE SEQUENCE</scope>
    <source>
        <strain evidence="1">NM04_E33</strain>
    </source>
</reference>